<dbReference type="OrthoDB" id="6227764at2"/>
<comment type="caution">
    <text evidence="1">The sequence shown here is derived from an EMBL/GenBank/DDBJ whole genome shotgun (WGS) entry which is preliminary data.</text>
</comment>
<organism evidence="1 2">
    <name type="scientific">Alteromonas portus</name>
    <dbReference type="NCBI Taxonomy" id="2565549"/>
    <lineage>
        <taxon>Bacteria</taxon>
        <taxon>Pseudomonadati</taxon>
        <taxon>Pseudomonadota</taxon>
        <taxon>Gammaproteobacteria</taxon>
        <taxon>Alteromonadales</taxon>
        <taxon>Alteromonadaceae</taxon>
        <taxon>Alteromonas/Salinimonas group</taxon>
        <taxon>Alteromonas</taxon>
    </lineage>
</organism>
<proteinExistence type="predicted"/>
<protein>
    <submittedName>
        <fullName evidence="1">Uncharacterized protein</fullName>
    </submittedName>
</protein>
<gene>
    <name evidence="1" type="ORF">E5672_13665</name>
</gene>
<accession>A0A4U0ZBX9</accession>
<sequence>MLVLHGTAEFTEENGRFEKGKRYAFNMFSRDENLKEIIEDVAIYLGDLGWNEIDVKKTGKVASDSELTKPLLQQAFDYAKENRFSVITYQDPVDEELKL</sequence>
<dbReference type="AlphaFoldDB" id="A0A4U0ZBX9"/>
<name>A0A4U0ZBX9_9ALTE</name>
<keyword evidence="2" id="KW-1185">Reference proteome</keyword>
<dbReference type="EMBL" id="SWCO01000008">
    <property type="protein sequence ID" value="TKB02154.1"/>
    <property type="molecule type" value="Genomic_DNA"/>
</dbReference>
<dbReference type="RefSeq" id="WP_136782698.1">
    <property type="nucleotide sequence ID" value="NZ_SWCO01000008.1"/>
</dbReference>
<dbReference type="Proteomes" id="UP000305471">
    <property type="component" value="Unassembled WGS sequence"/>
</dbReference>
<evidence type="ECO:0000313" key="2">
    <source>
        <dbReference type="Proteomes" id="UP000305471"/>
    </source>
</evidence>
<reference evidence="1 2" key="1">
    <citation type="submission" date="2019-04" db="EMBL/GenBank/DDBJ databases">
        <title>Alteromonas portus sp. nov., an alginate lyase-excreting marine bacterium.</title>
        <authorList>
            <person name="Huang H."/>
            <person name="Mo K."/>
            <person name="Bao S."/>
        </authorList>
    </citation>
    <scope>NUCLEOTIDE SEQUENCE [LARGE SCALE GENOMIC DNA]</scope>
    <source>
        <strain evidence="1 2">HB161718</strain>
    </source>
</reference>
<evidence type="ECO:0000313" key="1">
    <source>
        <dbReference type="EMBL" id="TKB02154.1"/>
    </source>
</evidence>